<sequence length="140" mass="15825">MKHRLYLAIPVLFAVCLLVRPLPGQGAAEPKAMPFNDTSIFNYFKNVEEKEGSFDRIMSQEEFVSRRCALYAQVMGEAGYDFEATVKAAAVSSVRMGDMSRNPRFKFLAGVFQIHPKEFLARKIISEETYQAVMAVFEGK</sequence>
<feature type="chain" id="PRO_5029658780" evidence="1">
    <location>
        <begin position="27"/>
        <end position="140"/>
    </location>
</feature>
<accession>A0A7K3NKZ3</accession>
<evidence type="ECO:0000313" key="3">
    <source>
        <dbReference type="Proteomes" id="UP000469724"/>
    </source>
</evidence>
<comment type="caution">
    <text evidence="2">The sequence shown here is derived from an EMBL/GenBank/DDBJ whole genome shotgun (WGS) entry which is preliminary data.</text>
</comment>
<dbReference type="Proteomes" id="UP000469724">
    <property type="component" value="Unassembled WGS sequence"/>
</dbReference>
<gene>
    <name evidence="2" type="ORF">G3N56_08915</name>
</gene>
<name>A0A7K3NKZ3_9BACT</name>
<dbReference type="RefSeq" id="WP_163301908.1">
    <property type="nucleotide sequence ID" value="NZ_JAAGRQ010000029.1"/>
</dbReference>
<evidence type="ECO:0000313" key="2">
    <source>
        <dbReference type="EMBL" id="NDY56861.1"/>
    </source>
</evidence>
<reference evidence="2 3" key="1">
    <citation type="submission" date="2020-02" db="EMBL/GenBank/DDBJ databases">
        <title>Comparative genomics of sulfur disproportionating microorganisms.</title>
        <authorList>
            <person name="Ward L.M."/>
            <person name="Bertran E."/>
            <person name="Johnston D.T."/>
        </authorList>
    </citation>
    <scope>NUCLEOTIDE SEQUENCE [LARGE SCALE GENOMIC DNA]</scope>
    <source>
        <strain evidence="2 3">DSM 3696</strain>
    </source>
</reference>
<dbReference type="AlphaFoldDB" id="A0A7K3NKZ3"/>
<protein>
    <submittedName>
        <fullName evidence="2">Uncharacterized protein</fullName>
    </submittedName>
</protein>
<evidence type="ECO:0000256" key="1">
    <source>
        <dbReference type="SAM" id="SignalP"/>
    </source>
</evidence>
<dbReference type="EMBL" id="JAAGRQ010000029">
    <property type="protein sequence ID" value="NDY56861.1"/>
    <property type="molecule type" value="Genomic_DNA"/>
</dbReference>
<organism evidence="2 3">
    <name type="scientific">Desulfolutivibrio sulfodismutans</name>
    <dbReference type="NCBI Taxonomy" id="63561"/>
    <lineage>
        <taxon>Bacteria</taxon>
        <taxon>Pseudomonadati</taxon>
        <taxon>Thermodesulfobacteriota</taxon>
        <taxon>Desulfovibrionia</taxon>
        <taxon>Desulfovibrionales</taxon>
        <taxon>Desulfovibrionaceae</taxon>
        <taxon>Desulfolutivibrio</taxon>
    </lineage>
</organism>
<proteinExistence type="predicted"/>
<keyword evidence="1" id="KW-0732">Signal</keyword>
<keyword evidence="3" id="KW-1185">Reference proteome</keyword>
<feature type="signal peptide" evidence="1">
    <location>
        <begin position="1"/>
        <end position="26"/>
    </location>
</feature>